<dbReference type="GO" id="GO:0006506">
    <property type="term" value="P:GPI anchor biosynthetic process"/>
    <property type="evidence" value="ECO:0007669"/>
    <property type="project" value="InterPro"/>
</dbReference>
<reference evidence="2 3" key="1">
    <citation type="journal article" date="2016" name="Mol. Biol. Evol.">
        <title>Comparative Genomics of Early-Diverging Mushroom-Forming Fungi Provides Insights into the Origins of Lignocellulose Decay Capabilities.</title>
        <authorList>
            <person name="Nagy L.G."/>
            <person name="Riley R."/>
            <person name="Tritt A."/>
            <person name="Adam C."/>
            <person name="Daum C."/>
            <person name="Floudas D."/>
            <person name="Sun H."/>
            <person name="Yadav J.S."/>
            <person name="Pangilinan J."/>
            <person name="Larsson K.H."/>
            <person name="Matsuura K."/>
            <person name="Barry K."/>
            <person name="Labutti K."/>
            <person name="Kuo R."/>
            <person name="Ohm R.A."/>
            <person name="Bhattacharya S.S."/>
            <person name="Shirouzu T."/>
            <person name="Yoshinaga Y."/>
            <person name="Martin F.M."/>
            <person name="Grigoriev I.V."/>
            <person name="Hibbett D.S."/>
        </authorList>
    </citation>
    <scope>NUCLEOTIDE SEQUENCE [LARGE SCALE GENOMIC DNA]</scope>
    <source>
        <strain evidence="2 3">CBS 109695</strain>
    </source>
</reference>
<dbReference type="GO" id="GO:0016020">
    <property type="term" value="C:membrane"/>
    <property type="evidence" value="ECO:0007669"/>
    <property type="project" value="InterPro"/>
</dbReference>
<keyword evidence="3" id="KW-1185">Reference proteome</keyword>
<dbReference type="EMBL" id="KV417496">
    <property type="protein sequence ID" value="KZP29999.1"/>
    <property type="molecule type" value="Genomic_DNA"/>
</dbReference>
<dbReference type="GO" id="GO:0005783">
    <property type="term" value="C:endoplasmic reticulum"/>
    <property type="evidence" value="ECO:0007669"/>
    <property type="project" value="TreeGrafter"/>
</dbReference>
<evidence type="ECO:0000313" key="2">
    <source>
        <dbReference type="EMBL" id="KZP29999.1"/>
    </source>
</evidence>
<protein>
    <submittedName>
        <fullName evidence="2">Gpi1-domain-containing protein</fullName>
    </submittedName>
</protein>
<feature type="transmembrane region" description="Helical" evidence="1">
    <location>
        <begin position="94"/>
        <end position="113"/>
    </location>
</feature>
<organism evidence="2 3">
    <name type="scientific">Athelia psychrophila</name>
    <dbReference type="NCBI Taxonomy" id="1759441"/>
    <lineage>
        <taxon>Eukaryota</taxon>
        <taxon>Fungi</taxon>
        <taxon>Dikarya</taxon>
        <taxon>Basidiomycota</taxon>
        <taxon>Agaricomycotina</taxon>
        <taxon>Agaricomycetes</taxon>
        <taxon>Agaricomycetidae</taxon>
        <taxon>Atheliales</taxon>
        <taxon>Atheliaceae</taxon>
        <taxon>Athelia</taxon>
    </lineage>
</organism>
<dbReference type="Proteomes" id="UP000076532">
    <property type="component" value="Unassembled WGS sequence"/>
</dbReference>
<dbReference type="InterPro" id="IPR007720">
    <property type="entry name" value="PigQ/GPI1"/>
</dbReference>
<dbReference type="OrthoDB" id="70250at2759"/>
<dbReference type="PANTHER" id="PTHR21329">
    <property type="entry name" value="PHOSPHATIDYLINOSITOL N-ACETYLGLUCOSAMINYLTRANSFERASE SUBUNIT Q-RELATED"/>
    <property type="match status" value="1"/>
</dbReference>
<keyword evidence="1" id="KW-0812">Transmembrane</keyword>
<feature type="transmembrane region" description="Helical" evidence="1">
    <location>
        <begin position="207"/>
        <end position="230"/>
    </location>
</feature>
<evidence type="ECO:0000256" key="1">
    <source>
        <dbReference type="SAM" id="Phobius"/>
    </source>
</evidence>
<dbReference type="AlphaFoldDB" id="A0A166SZ34"/>
<dbReference type="PANTHER" id="PTHR21329:SF3">
    <property type="entry name" value="PHOSPHATIDYLINOSITOL N-ACETYLGLUCOSAMINYLTRANSFERASE SUBUNIT Q"/>
    <property type="match status" value="1"/>
</dbReference>
<dbReference type="STRING" id="436010.A0A166SZ34"/>
<feature type="transmembrane region" description="Helical" evidence="1">
    <location>
        <begin position="175"/>
        <end position="198"/>
    </location>
</feature>
<gene>
    <name evidence="2" type="ORF">FIBSPDRAFT_1038677</name>
</gene>
<name>A0A166SZ34_9AGAM</name>
<evidence type="ECO:0000313" key="3">
    <source>
        <dbReference type="Proteomes" id="UP000076532"/>
    </source>
</evidence>
<dbReference type="Pfam" id="PF05024">
    <property type="entry name" value="Gpi1"/>
    <property type="match status" value="1"/>
</dbReference>
<keyword evidence="1" id="KW-0472">Membrane</keyword>
<proteinExistence type="predicted"/>
<keyword evidence="1" id="KW-1133">Transmembrane helix</keyword>
<feature type="transmembrane region" description="Helical" evidence="1">
    <location>
        <begin position="72"/>
        <end position="88"/>
    </location>
</feature>
<accession>A0A166SZ34</accession>
<sequence length="309" mass="35010">MSSFFYNAVWLISNDVIVGTAFGVFLCENNHGLAALLRRTVENIVITWLQHALIWLDSWPAGLKLNTELSRFYSVTFIYLLGLWGYVLNQVLSYLPAILYAIGVSSCAGMSMGISLFSDLLFLFTAHIHACYLISATVYHHQLQTLASLWNLFRGRRYNLLRNRVDTWDYDIDQLLFGTILFTLVSFLFPTVLAYYALFAMMRLGTVLLYASLETLLAFVNHFPLFALVLRLKDPQRLPGGIYLSSSSTSSWSSLHVKNQPIPLALIFGAYGRMGTLLWYHYNPIRLLSSIISGRYLAAIPHAIIELAE</sequence>